<sequence>MSKIVHIENKDPFLLNDWELARSLYSCKSGGCTNCLSKFQTKDSLILPLSELFNKKVKVDSAGLYKSISSWRKPVLFYHQGKRITRKVLIKFTGSDNFEPSILALLPFLKERKVPANVISPYALTKANRSKEHDLVELTKQYFEPLGFIKLNLHTVADFHEFATTDEVGLLMLPLKDLPDYIQYASRLSNYNMLLPAIFQP</sequence>
<keyword evidence="2" id="KW-1185">Reference proteome</keyword>
<dbReference type="RefSeq" id="WP_201432541.1">
    <property type="nucleotide sequence ID" value="NZ_JAEQBW010000011.1"/>
</dbReference>
<dbReference type="EMBL" id="JAEQBW010000011">
    <property type="protein sequence ID" value="MBK6266860.1"/>
    <property type="molecule type" value="Genomic_DNA"/>
</dbReference>
<accession>A0A935CAY3</accession>
<gene>
    <name evidence="1" type="ORF">JKA74_17585</name>
</gene>
<comment type="caution">
    <text evidence="1">The sequence shown here is derived from an EMBL/GenBank/DDBJ whole genome shotgun (WGS) entry which is preliminary data.</text>
</comment>
<evidence type="ECO:0000313" key="1">
    <source>
        <dbReference type="EMBL" id="MBK6266860.1"/>
    </source>
</evidence>
<dbReference type="Proteomes" id="UP000611723">
    <property type="component" value="Unassembled WGS sequence"/>
</dbReference>
<name>A0A935CAY3_9BACT</name>
<evidence type="ECO:0000313" key="2">
    <source>
        <dbReference type="Proteomes" id="UP000611723"/>
    </source>
</evidence>
<organism evidence="1 2">
    <name type="scientific">Marivirga aurantiaca</name>
    <dbReference type="NCBI Taxonomy" id="2802615"/>
    <lineage>
        <taxon>Bacteria</taxon>
        <taxon>Pseudomonadati</taxon>
        <taxon>Bacteroidota</taxon>
        <taxon>Cytophagia</taxon>
        <taxon>Cytophagales</taxon>
        <taxon>Marivirgaceae</taxon>
        <taxon>Marivirga</taxon>
    </lineage>
</organism>
<reference evidence="1" key="1">
    <citation type="submission" date="2021-01" db="EMBL/GenBank/DDBJ databases">
        <title>Marivirga aurantiaca sp. nov., isolated from intertidal surface sediments.</title>
        <authorList>
            <person name="Zhang M."/>
        </authorList>
    </citation>
    <scope>NUCLEOTIDE SEQUENCE</scope>
    <source>
        <strain evidence="1">S37H4</strain>
    </source>
</reference>
<dbReference type="AlphaFoldDB" id="A0A935CAY3"/>
<protein>
    <submittedName>
        <fullName evidence="1">Uncharacterized protein</fullName>
    </submittedName>
</protein>
<proteinExistence type="predicted"/>